<reference evidence="1 2" key="2">
    <citation type="submission" date="2013-04" db="EMBL/GenBank/DDBJ databases">
        <authorList>
            <person name="Fiebig A."/>
            <person name="Pradella S."/>
            <person name="Wagner-Doebler I."/>
        </authorList>
    </citation>
    <scope>NUCLEOTIDE SEQUENCE [LARGE SCALE GENOMIC DNA]</scope>
    <source>
        <strain evidence="2">DSM 17067 / NCIMB 14079 / DFL-11</strain>
    </source>
</reference>
<gene>
    <name evidence="1" type="ORF">SADFL11_2827</name>
</gene>
<evidence type="ECO:0000313" key="2">
    <source>
        <dbReference type="Proteomes" id="UP000004703"/>
    </source>
</evidence>
<protein>
    <submittedName>
        <fullName evidence="1">Uncharacterized protein</fullName>
    </submittedName>
</protein>
<dbReference type="EMBL" id="ACCU02000003">
    <property type="protein sequence ID" value="EEE45538.1"/>
    <property type="molecule type" value="Genomic_DNA"/>
</dbReference>
<name>A0A5E8GZE7_ROSAD</name>
<dbReference type="Proteomes" id="UP000004703">
    <property type="component" value="Chromosome"/>
</dbReference>
<dbReference type="RefSeq" id="WP_008193537.1">
    <property type="nucleotide sequence ID" value="NZ_CM011002.1"/>
</dbReference>
<proteinExistence type="predicted"/>
<accession>A0A5E8GZE7</accession>
<organism evidence="1 2">
    <name type="scientific">Roseibium alexandrii (strain DSM 17067 / NCIMB 14079 / DFL-11)</name>
    <name type="common">Labrenzia alexandrii</name>
    <dbReference type="NCBI Taxonomy" id="244592"/>
    <lineage>
        <taxon>Bacteria</taxon>
        <taxon>Pseudomonadati</taxon>
        <taxon>Pseudomonadota</taxon>
        <taxon>Alphaproteobacteria</taxon>
        <taxon>Hyphomicrobiales</taxon>
        <taxon>Stappiaceae</taxon>
        <taxon>Roseibium</taxon>
    </lineage>
</organism>
<sequence>MADYSTLTAAELVADTQTALPGASGVPADNAGTYILNICNDTGADIGFTAIYVTDGPAPTNAHKIRPAFSVEAGGWLHIQPIVLGEGWKVFVEADAACAVQLIGKKEG</sequence>
<comment type="caution">
    <text evidence="1">The sequence shown here is derived from an EMBL/GenBank/DDBJ whole genome shotgun (WGS) entry which is preliminary data.</text>
</comment>
<dbReference type="AlphaFoldDB" id="A0A5E8GZE7"/>
<evidence type="ECO:0000313" key="1">
    <source>
        <dbReference type="EMBL" id="EEE45538.1"/>
    </source>
</evidence>
<reference evidence="1 2" key="1">
    <citation type="submission" date="2008-01" db="EMBL/GenBank/DDBJ databases">
        <authorList>
            <person name="Wagner-Dobler I."/>
            <person name="Ferriera S."/>
            <person name="Johnson J."/>
            <person name="Kravitz S."/>
            <person name="Beeson K."/>
            <person name="Sutton G."/>
            <person name="Rogers Y.-H."/>
            <person name="Friedman R."/>
            <person name="Frazier M."/>
            <person name="Venter J.C."/>
        </authorList>
    </citation>
    <scope>NUCLEOTIDE SEQUENCE [LARGE SCALE GENOMIC DNA]</scope>
    <source>
        <strain evidence="2">DSM 17067 / NCIMB 14079 / DFL-11</strain>
    </source>
</reference>